<dbReference type="SUPFAM" id="SSF48613">
    <property type="entry name" value="Heme oxygenase-like"/>
    <property type="match status" value="1"/>
</dbReference>
<proteinExistence type="inferred from homology"/>
<keyword evidence="7 9" id="KW-0784">Thiamine biosynthesis</keyword>
<dbReference type="InterPro" id="IPR027574">
    <property type="entry name" value="Thiaminase_II"/>
</dbReference>
<dbReference type="EC" id="3.5.99.2" evidence="5 9"/>
<evidence type="ECO:0000259" key="10">
    <source>
        <dbReference type="Pfam" id="PF03070"/>
    </source>
</evidence>
<keyword evidence="9 11" id="KW-0378">Hydrolase</keyword>
<feature type="domain" description="Thiaminase-2/PQQC" evidence="10">
    <location>
        <begin position="10"/>
        <end position="213"/>
    </location>
</feature>
<dbReference type="Gene3D" id="1.20.910.10">
    <property type="entry name" value="Heme oxygenase-like"/>
    <property type="match status" value="1"/>
</dbReference>
<dbReference type="PANTHER" id="PTHR43198">
    <property type="entry name" value="BIFUNCTIONAL TH2 PROTEIN"/>
    <property type="match status" value="1"/>
</dbReference>
<evidence type="ECO:0000256" key="5">
    <source>
        <dbReference type="ARBA" id="ARBA00012684"/>
    </source>
</evidence>
<dbReference type="CDD" id="cd19366">
    <property type="entry name" value="TenA_C_BhTenA-like"/>
    <property type="match status" value="1"/>
</dbReference>
<evidence type="ECO:0000256" key="3">
    <source>
        <dbReference type="ARBA" id="ARBA00010264"/>
    </source>
</evidence>
<comment type="catalytic activity">
    <reaction evidence="1 9">
        <text>4-amino-5-aminomethyl-2-methylpyrimidine + H2O = 4-amino-5-hydroxymethyl-2-methylpyrimidine + NH4(+)</text>
        <dbReference type="Rhea" id="RHEA:31799"/>
        <dbReference type="ChEBI" id="CHEBI:15377"/>
        <dbReference type="ChEBI" id="CHEBI:16892"/>
        <dbReference type="ChEBI" id="CHEBI:28938"/>
        <dbReference type="ChEBI" id="CHEBI:63416"/>
        <dbReference type="EC" id="3.5.99.2"/>
    </reaction>
</comment>
<dbReference type="Proteomes" id="UP001398420">
    <property type="component" value="Unassembled WGS sequence"/>
</dbReference>
<dbReference type="RefSeq" id="WP_121176868.1">
    <property type="nucleotide sequence ID" value="NZ_BJOB01000051.1"/>
</dbReference>
<comment type="function">
    <text evidence="9">Catalyzes an amino-pyrimidine hydrolysis reaction at the C5' of the pyrimidine moiety of thiamine compounds, a reaction that is part of a thiamine salvage pathway.</text>
</comment>
<dbReference type="NCBIfam" id="TIGR04306">
    <property type="entry name" value="salvage_TenA"/>
    <property type="match status" value="1"/>
</dbReference>
<dbReference type="InterPro" id="IPR004305">
    <property type="entry name" value="Thiaminase-2/PQQC"/>
</dbReference>
<evidence type="ECO:0000256" key="7">
    <source>
        <dbReference type="ARBA" id="ARBA00022977"/>
    </source>
</evidence>
<dbReference type="PANTHER" id="PTHR43198:SF2">
    <property type="entry name" value="SI:CH1073-67J19.1-RELATED"/>
    <property type="match status" value="1"/>
</dbReference>
<dbReference type="GeneID" id="97822277"/>
<comment type="pathway">
    <text evidence="2 9">Cofactor biosynthesis; thiamine diphosphate biosynthesis.</text>
</comment>
<comment type="similarity">
    <text evidence="3 9">Belongs to the TenA family.</text>
</comment>
<evidence type="ECO:0000313" key="11">
    <source>
        <dbReference type="EMBL" id="MEL5989596.1"/>
    </source>
</evidence>
<keyword evidence="12" id="KW-1185">Reference proteome</keyword>
<comment type="catalytic activity">
    <reaction evidence="8 9">
        <text>thiamine + H2O = 5-(2-hydroxyethyl)-4-methylthiazole + 4-amino-5-hydroxymethyl-2-methylpyrimidine + H(+)</text>
        <dbReference type="Rhea" id="RHEA:17509"/>
        <dbReference type="ChEBI" id="CHEBI:15377"/>
        <dbReference type="ChEBI" id="CHEBI:15378"/>
        <dbReference type="ChEBI" id="CHEBI:16892"/>
        <dbReference type="ChEBI" id="CHEBI:17957"/>
        <dbReference type="ChEBI" id="CHEBI:18385"/>
        <dbReference type="EC" id="3.5.99.2"/>
    </reaction>
</comment>
<sequence>MKFSEQLIEEIRPIWRANHAHPFVQGIGHGTLEPEKFRHYMIQDYLYLIQYAKVFAIGIQKARDLDVMTRLSASVHHTLSIEMALHRKYAERFGISEQEMREAKEAPTTIAYTRYMLSEAQNGSLAHVIAAILPCAWSYLEIGRELAQIPGAVDHPLYGDWVRMYSEPAFEHSAQDMIDLMDELAADLTGDELAHVKEIFLQTTRFEYLFWEMGNTISHWPQELQADKISSI</sequence>
<accession>A0ABU9LPD0</accession>
<dbReference type="InterPro" id="IPR016084">
    <property type="entry name" value="Haem_Oase-like_multi-hlx"/>
</dbReference>
<evidence type="ECO:0000256" key="6">
    <source>
        <dbReference type="ARBA" id="ARBA00013647"/>
    </source>
</evidence>
<comment type="subunit">
    <text evidence="4">Homotetramer.</text>
</comment>
<dbReference type="GO" id="GO:0050334">
    <property type="term" value="F:thiaminase activity"/>
    <property type="evidence" value="ECO:0007669"/>
    <property type="project" value="UniProtKB-EC"/>
</dbReference>
<evidence type="ECO:0000256" key="8">
    <source>
        <dbReference type="ARBA" id="ARBA00048337"/>
    </source>
</evidence>
<evidence type="ECO:0000256" key="9">
    <source>
        <dbReference type="RuleBase" id="RU363093"/>
    </source>
</evidence>
<evidence type="ECO:0000313" key="12">
    <source>
        <dbReference type="Proteomes" id="UP001398420"/>
    </source>
</evidence>
<dbReference type="EMBL" id="JBCEWA010000016">
    <property type="protein sequence ID" value="MEL5989596.1"/>
    <property type="molecule type" value="Genomic_DNA"/>
</dbReference>
<gene>
    <name evidence="11" type="primary">tenA</name>
    <name evidence="11" type="ORF">AAF454_14420</name>
</gene>
<comment type="caution">
    <text evidence="11">The sequence shown here is derived from an EMBL/GenBank/DDBJ whole genome shotgun (WGS) entry which is preliminary data.</text>
</comment>
<dbReference type="InterPro" id="IPR050967">
    <property type="entry name" value="Thiamine_Salvage_TenA"/>
</dbReference>
<protein>
    <recommendedName>
        <fullName evidence="6 9">Aminopyrimidine aminohydrolase</fullName>
        <ecNumber evidence="5 9">3.5.99.2</ecNumber>
    </recommendedName>
</protein>
<evidence type="ECO:0000256" key="1">
    <source>
        <dbReference type="ARBA" id="ARBA00001881"/>
    </source>
</evidence>
<evidence type="ECO:0000256" key="4">
    <source>
        <dbReference type="ARBA" id="ARBA00011881"/>
    </source>
</evidence>
<evidence type="ECO:0000256" key="2">
    <source>
        <dbReference type="ARBA" id="ARBA00004948"/>
    </source>
</evidence>
<name>A0ABU9LPD0_9BACL</name>
<dbReference type="Pfam" id="PF03070">
    <property type="entry name" value="TENA_THI-4"/>
    <property type="match status" value="1"/>
</dbReference>
<reference evidence="11 12" key="1">
    <citation type="submission" date="2024-04" db="EMBL/GenBank/DDBJ databases">
        <authorList>
            <person name="Wu Y.S."/>
            <person name="Zhang L."/>
        </authorList>
    </citation>
    <scope>NUCLEOTIDE SEQUENCE [LARGE SCALE GENOMIC DNA]</scope>
    <source>
        <strain evidence="11 12">KG-01</strain>
    </source>
</reference>
<organism evidence="11 12">
    <name type="scientific">Kurthia gibsonii</name>
    <dbReference type="NCBI Taxonomy" id="33946"/>
    <lineage>
        <taxon>Bacteria</taxon>
        <taxon>Bacillati</taxon>
        <taxon>Bacillota</taxon>
        <taxon>Bacilli</taxon>
        <taxon>Bacillales</taxon>
        <taxon>Caryophanaceae</taxon>
        <taxon>Kurthia</taxon>
    </lineage>
</organism>